<protein>
    <recommendedName>
        <fullName evidence="8">Cadherin domain-containing protein</fullName>
    </recommendedName>
</protein>
<dbReference type="FunFam" id="2.60.40.60:FF:000160">
    <property type="entry name" value="cadherin-23 isoform X1"/>
    <property type="match status" value="1"/>
</dbReference>
<keyword evidence="6" id="KW-0472">Membrane</keyword>
<evidence type="ECO:0000256" key="7">
    <source>
        <dbReference type="PROSITE-ProRule" id="PRU00043"/>
    </source>
</evidence>
<dbReference type="Pfam" id="PF00028">
    <property type="entry name" value="Cadherin"/>
    <property type="match status" value="4"/>
</dbReference>
<evidence type="ECO:0000256" key="3">
    <source>
        <dbReference type="ARBA" id="ARBA00022737"/>
    </source>
</evidence>
<evidence type="ECO:0000256" key="6">
    <source>
        <dbReference type="ARBA" id="ARBA00023136"/>
    </source>
</evidence>
<dbReference type="SUPFAM" id="SSF49313">
    <property type="entry name" value="Cadherin-like"/>
    <property type="match status" value="4"/>
</dbReference>
<keyword evidence="5" id="KW-1133">Transmembrane helix</keyword>
<dbReference type="AlphaFoldDB" id="A0A9X9Q2C3"/>
<feature type="domain" description="Cadherin" evidence="8">
    <location>
        <begin position="3"/>
        <end position="93"/>
    </location>
</feature>
<dbReference type="PROSITE" id="PS00232">
    <property type="entry name" value="CADHERIN_1"/>
    <property type="match status" value="2"/>
</dbReference>
<dbReference type="FunFam" id="2.60.40.60:FF:000020">
    <property type="entry name" value="Dachsous cadherin-related 1b"/>
    <property type="match status" value="1"/>
</dbReference>
<evidence type="ECO:0000259" key="8">
    <source>
        <dbReference type="PROSITE" id="PS50268"/>
    </source>
</evidence>
<evidence type="ECO:0000313" key="9">
    <source>
        <dbReference type="EMBL" id="VCW97868.1"/>
    </source>
</evidence>
<dbReference type="GO" id="GO:0007156">
    <property type="term" value="P:homophilic cell adhesion via plasma membrane adhesion molecules"/>
    <property type="evidence" value="ECO:0007669"/>
    <property type="project" value="InterPro"/>
</dbReference>
<dbReference type="PROSITE" id="PS50268">
    <property type="entry name" value="CADHERIN_2"/>
    <property type="match status" value="4"/>
</dbReference>
<feature type="domain" description="Cadherin" evidence="8">
    <location>
        <begin position="311"/>
        <end position="365"/>
    </location>
</feature>
<comment type="caution">
    <text evidence="9">The sequence shown here is derived from an EMBL/GenBank/DDBJ whole genome shotgun (WGS) entry which is preliminary data.</text>
</comment>
<dbReference type="Gene3D" id="2.60.40.60">
    <property type="entry name" value="Cadherins"/>
    <property type="match status" value="4"/>
</dbReference>
<dbReference type="CDD" id="cd11304">
    <property type="entry name" value="Cadherin_repeat"/>
    <property type="match status" value="4"/>
</dbReference>
<gene>
    <name evidence="9" type="ORF">BN2614_LOCUS4</name>
</gene>
<keyword evidence="4 7" id="KW-0106">Calcium</keyword>
<proteinExistence type="predicted"/>
<dbReference type="GO" id="GO:0005886">
    <property type="term" value="C:plasma membrane"/>
    <property type="evidence" value="ECO:0007669"/>
    <property type="project" value="InterPro"/>
</dbReference>
<accession>A0A9X9Q2C3</accession>
<dbReference type="EMBL" id="CYRY02023440">
    <property type="protein sequence ID" value="VCW97868.1"/>
    <property type="molecule type" value="Genomic_DNA"/>
</dbReference>
<dbReference type="PRINTS" id="PR00205">
    <property type="entry name" value="CADHERIN"/>
</dbReference>
<organism evidence="9 10">
    <name type="scientific">Gulo gulo</name>
    <name type="common">Wolverine</name>
    <name type="synonym">Gluton</name>
    <dbReference type="NCBI Taxonomy" id="48420"/>
    <lineage>
        <taxon>Eukaryota</taxon>
        <taxon>Metazoa</taxon>
        <taxon>Chordata</taxon>
        <taxon>Craniata</taxon>
        <taxon>Vertebrata</taxon>
        <taxon>Euteleostomi</taxon>
        <taxon>Mammalia</taxon>
        <taxon>Eutheria</taxon>
        <taxon>Laurasiatheria</taxon>
        <taxon>Carnivora</taxon>
        <taxon>Caniformia</taxon>
        <taxon>Musteloidea</taxon>
        <taxon>Mustelidae</taxon>
        <taxon>Guloninae</taxon>
        <taxon>Gulo</taxon>
    </lineage>
</organism>
<dbReference type="InterPro" id="IPR002126">
    <property type="entry name" value="Cadherin-like_dom"/>
</dbReference>
<dbReference type="FunFam" id="2.60.40.60:FF:000173">
    <property type="entry name" value="Cadherin 23"/>
    <property type="match status" value="1"/>
</dbReference>
<dbReference type="InterPro" id="IPR020894">
    <property type="entry name" value="Cadherin_CS"/>
</dbReference>
<dbReference type="InterPro" id="IPR015919">
    <property type="entry name" value="Cadherin-like_sf"/>
</dbReference>
<dbReference type="GO" id="GO:0005509">
    <property type="term" value="F:calcium ion binding"/>
    <property type="evidence" value="ECO:0007669"/>
    <property type="project" value="UniProtKB-UniRule"/>
</dbReference>
<dbReference type="FunFam" id="2.60.40.60:FF:000100">
    <property type="entry name" value="protocadherin Fat 2"/>
    <property type="match status" value="1"/>
</dbReference>
<keyword evidence="2" id="KW-0812">Transmembrane</keyword>
<evidence type="ECO:0000256" key="1">
    <source>
        <dbReference type="ARBA" id="ARBA00004370"/>
    </source>
</evidence>
<evidence type="ECO:0000256" key="2">
    <source>
        <dbReference type="ARBA" id="ARBA00022692"/>
    </source>
</evidence>
<evidence type="ECO:0000256" key="4">
    <source>
        <dbReference type="ARBA" id="ARBA00022837"/>
    </source>
</evidence>
<keyword evidence="10" id="KW-1185">Reference proteome</keyword>
<reference evidence="9 10" key="1">
    <citation type="submission" date="2018-10" db="EMBL/GenBank/DDBJ databases">
        <authorList>
            <person name="Ekblom R."/>
            <person name="Jareborg N."/>
        </authorList>
    </citation>
    <scope>NUCLEOTIDE SEQUENCE [LARGE SCALE GENOMIC DNA]</scope>
    <source>
        <tissue evidence="9">Muscle</tissue>
    </source>
</reference>
<name>A0A9X9Q2C3_GULGU</name>
<sequence>GGGTAVVQVRATDRDIGINSVLSYYITEGNEDMTFRMDRISGEISTRPAPPDREHRSFYHLVVTVEDEGTPTLSATTHVFVTIVDENDNAPVFQQPHYEIVLDEGPDTINATLITIQALDPDEGPNGTVSYAIVAGNIINTFRIDRHTGVISAAKELDYEISHGRYTLTVTATDQCPILSQRLTSITTVLVNVNDINDNVPTFPRDYEGPFDVTEGQPGPRVWTFLAHDQDSGPNGQVEYSIMDGDPLGEFVISPVEGVLRVRKDVELDRETIAFYNLTVCARDRGVPPLSSTMLVGIRVLDINDNDPVLLNLPMNITISENSPVSSFVAHILASDADSGCNALLTFNITAGNRERAFSINATVGDPQSSF</sequence>
<dbReference type="Proteomes" id="UP000269945">
    <property type="component" value="Unassembled WGS sequence"/>
</dbReference>
<comment type="subcellular location">
    <subcellularLocation>
        <location evidence="1">Membrane</location>
    </subcellularLocation>
</comment>
<evidence type="ECO:0000313" key="10">
    <source>
        <dbReference type="Proteomes" id="UP000269945"/>
    </source>
</evidence>
<dbReference type="PANTHER" id="PTHR24026">
    <property type="entry name" value="FAT ATYPICAL CADHERIN-RELATED"/>
    <property type="match status" value="1"/>
</dbReference>
<dbReference type="PANTHER" id="PTHR24026:SF125">
    <property type="entry name" value="FAT-LIKE CADHERIN-RELATED TUMOR SUPPRESSOR HOMOLOG"/>
    <property type="match status" value="1"/>
</dbReference>
<feature type="domain" description="Cadherin" evidence="8">
    <location>
        <begin position="94"/>
        <end position="203"/>
    </location>
</feature>
<feature type="domain" description="Cadherin" evidence="8">
    <location>
        <begin position="218"/>
        <end position="310"/>
    </location>
</feature>
<feature type="non-terminal residue" evidence="9">
    <location>
        <position position="1"/>
    </location>
</feature>
<dbReference type="SMART" id="SM00112">
    <property type="entry name" value="CA"/>
    <property type="match status" value="3"/>
</dbReference>
<evidence type="ECO:0000256" key="5">
    <source>
        <dbReference type="ARBA" id="ARBA00022989"/>
    </source>
</evidence>
<keyword evidence="3" id="KW-0677">Repeat</keyword>